<feature type="transmembrane region" description="Helical" evidence="1">
    <location>
        <begin position="104"/>
        <end position="125"/>
    </location>
</feature>
<dbReference type="RefSeq" id="WP_005878733.1">
    <property type="nucleotide sequence ID" value="NZ_CABMNL010000001.1"/>
</dbReference>
<dbReference type="Proteomes" id="UP000003973">
    <property type="component" value="Unassembled WGS sequence"/>
</dbReference>
<evidence type="ECO:0000259" key="3">
    <source>
        <dbReference type="SMART" id="SM00978"/>
    </source>
</evidence>
<dbReference type="Gene3D" id="3.10.450.240">
    <property type="match status" value="1"/>
</dbReference>
<proteinExistence type="predicted"/>
<organism evidence="4 5">
    <name type="scientific">Oxalobacter paraformigenes</name>
    <dbReference type="NCBI Taxonomy" id="556268"/>
    <lineage>
        <taxon>Bacteria</taxon>
        <taxon>Pseudomonadati</taxon>
        <taxon>Pseudomonadota</taxon>
        <taxon>Betaproteobacteria</taxon>
        <taxon>Burkholderiales</taxon>
        <taxon>Oxalobacteraceae</taxon>
        <taxon>Oxalobacter</taxon>
    </lineage>
</organism>
<keyword evidence="5" id="KW-1185">Reference proteome</keyword>
<dbReference type="SUPFAM" id="SSF54427">
    <property type="entry name" value="NTF2-like"/>
    <property type="match status" value="1"/>
</dbReference>
<dbReference type="AlphaFoldDB" id="C3X6C4"/>
<dbReference type="HOGENOM" id="CLU_052470_0_0_4"/>
<dbReference type="EMBL" id="ACDP02000003">
    <property type="protein sequence ID" value="EEO28760.1"/>
    <property type="molecule type" value="Genomic_DNA"/>
</dbReference>
<dbReference type="PANTHER" id="PTHR41542:SF1">
    <property type="entry name" value="BLL5807 PROTEIN"/>
    <property type="match status" value="1"/>
</dbReference>
<evidence type="ECO:0000256" key="1">
    <source>
        <dbReference type="SAM" id="Phobius"/>
    </source>
</evidence>
<feature type="signal peptide" evidence="2">
    <location>
        <begin position="1"/>
        <end position="24"/>
    </location>
</feature>
<keyword evidence="1" id="KW-0812">Transmembrane</keyword>
<evidence type="ECO:0000256" key="2">
    <source>
        <dbReference type="SAM" id="SignalP"/>
    </source>
</evidence>
<feature type="chain" id="PRO_5002932800" description="Tim44-like domain-containing protein" evidence="2">
    <location>
        <begin position="25"/>
        <end position="305"/>
    </location>
</feature>
<sequence length="305" mass="33251">MKKFLLAFVLVAGLASMVMTDVQARRLGGGSFGRQSSNIGRIAPMQRNMAQPNQQAQQAQRAANQSQAANAARPASRWGGILGGALLGLGLGALLSHFGIGGDMAGMISTILMLVIIVYVVRFLLRRFSKRRQMEQDPTAYASNYRNTGYQHSSTPEIGSGLPHQFQGNQSGAGAVSDTWGIPADFDVPAFLRAAKSYFIRMQAAWDKGDINDIHEFTTPEMFAEIRLQLQERGDSPNVTDVVSLDAELLGIETLNDEYMASVKFSGKIREAESAPAEPFEEVWNLTRPISKKDGWVLAGIQQLS</sequence>
<dbReference type="SMART" id="SM00978">
    <property type="entry name" value="Tim44"/>
    <property type="match status" value="1"/>
</dbReference>
<accession>C3X6C4</accession>
<protein>
    <recommendedName>
        <fullName evidence="3">Tim44-like domain-containing protein</fullName>
    </recommendedName>
</protein>
<dbReference type="InterPro" id="IPR007379">
    <property type="entry name" value="Tim44-like_dom"/>
</dbReference>
<comment type="caution">
    <text evidence="4">The sequence shown here is derived from an EMBL/GenBank/DDBJ whole genome shotgun (WGS) entry which is preliminary data.</text>
</comment>
<keyword evidence="1" id="KW-1133">Transmembrane helix</keyword>
<dbReference type="PANTHER" id="PTHR41542">
    <property type="entry name" value="BLL5807 PROTEIN"/>
    <property type="match status" value="1"/>
</dbReference>
<evidence type="ECO:0000313" key="5">
    <source>
        <dbReference type="Proteomes" id="UP000003973"/>
    </source>
</evidence>
<reference evidence="4" key="1">
    <citation type="submission" date="2011-10" db="EMBL/GenBank/DDBJ databases">
        <title>The Genome Sequence of Oxalobacter formigenes HOxBLS.</title>
        <authorList>
            <consortium name="The Broad Institute Genome Sequencing Platform"/>
            <person name="Earl A."/>
            <person name="Ward D."/>
            <person name="Feldgarden M."/>
            <person name="Gevers D."/>
            <person name="Allison M.J."/>
            <person name="Humphrey S."/>
            <person name="Young S.K."/>
            <person name="Zeng Q."/>
            <person name="Gargeya S."/>
            <person name="Fitzgerald M."/>
            <person name="Haas B."/>
            <person name="Abouelleil A."/>
            <person name="Alvarado L."/>
            <person name="Arachchi H.M."/>
            <person name="Berlin A."/>
            <person name="Brown A."/>
            <person name="Chapman S.B."/>
            <person name="Chen Z."/>
            <person name="Dunbar C."/>
            <person name="Freedman E."/>
            <person name="Gearin G."/>
            <person name="Goldberg J."/>
            <person name="Griggs A."/>
            <person name="Gujja S."/>
            <person name="Heiman D."/>
            <person name="Howarth C."/>
            <person name="Larson L."/>
            <person name="Lui A."/>
            <person name="MacDonald P.J.P."/>
            <person name="Montmayeur A."/>
            <person name="Murphy C."/>
            <person name="Neiman D."/>
            <person name="Pearson M."/>
            <person name="Priest M."/>
            <person name="Roberts A."/>
            <person name="Saif S."/>
            <person name="Shea T."/>
            <person name="Shenoy N."/>
            <person name="Sisk P."/>
            <person name="Stolte C."/>
            <person name="Sykes S."/>
            <person name="Wortman J."/>
            <person name="Nusbaum C."/>
            <person name="Birren B."/>
        </authorList>
    </citation>
    <scope>NUCLEOTIDE SEQUENCE [LARGE SCALE GENOMIC DNA]</scope>
    <source>
        <strain evidence="4">HOxBLS</strain>
    </source>
</reference>
<dbReference type="Pfam" id="PF04280">
    <property type="entry name" value="Tim44"/>
    <property type="match status" value="1"/>
</dbReference>
<dbReference type="InterPro" id="IPR032710">
    <property type="entry name" value="NTF2-like_dom_sf"/>
</dbReference>
<keyword evidence="2" id="KW-0732">Signal</keyword>
<feature type="domain" description="Tim44-like" evidence="3">
    <location>
        <begin position="172"/>
        <end position="303"/>
    </location>
</feature>
<gene>
    <name evidence="4" type="ORF">OFAG_01913</name>
</gene>
<evidence type="ECO:0000313" key="4">
    <source>
        <dbReference type="EMBL" id="EEO28760.1"/>
    </source>
</evidence>
<keyword evidence="1" id="KW-0472">Membrane</keyword>
<name>C3X6C4_9BURK</name>
<dbReference type="eggNOG" id="COG4395">
    <property type="taxonomic scope" value="Bacteria"/>
</dbReference>